<dbReference type="SUPFAM" id="SSF52540">
    <property type="entry name" value="P-loop containing nucleoside triphosphate hydrolases"/>
    <property type="match status" value="1"/>
</dbReference>
<evidence type="ECO:0000313" key="5">
    <source>
        <dbReference type="Proteomes" id="UP001484535"/>
    </source>
</evidence>
<organism evidence="4 5">
    <name type="scientific">Aurantiacibacter flavus</name>
    <dbReference type="NCBI Taxonomy" id="3145232"/>
    <lineage>
        <taxon>Bacteria</taxon>
        <taxon>Pseudomonadati</taxon>
        <taxon>Pseudomonadota</taxon>
        <taxon>Alphaproteobacteria</taxon>
        <taxon>Sphingomonadales</taxon>
        <taxon>Erythrobacteraceae</taxon>
        <taxon>Aurantiacibacter</taxon>
    </lineage>
</organism>
<dbReference type="Gene3D" id="3.40.50.300">
    <property type="entry name" value="P-loop containing nucleotide triphosphate hydrolases"/>
    <property type="match status" value="1"/>
</dbReference>
<sequence>MTPTMIVLAGPNGAGKSTLYETRVAPGFAGPFINADIIQRDELRDPSPAASYKAAEIASSRRADYLARRRDFVTETVFSHPSKLELIDEARERGFTIIVMHVGVNTPDLSVERVGTRVEEGGHIVPENKILTRYARGAPLIRAAVLKADRGLVFDNSRLNEPPSHCLTFANGRLVFALSRLPDWIRSVYETDLEI</sequence>
<keyword evidence="2" id="KW-0067">ATP-binding</keyword>
<reference evidence="4 5" key="1">
    <citation type="submission" date="2024-05" db="EMBL/GenBank/DDBJ databases">
        <authorList>
            <person name="Park S."/>
        </authorList>
    </citation>
    <scope>NUCLEOTIDE SEQUENCE [LARGE SCALE GENOMIC DNA]</scope>
    <source>
        <strain evidence="4 5">DGU5</strain>
    </source>
</reference>
<comment type="caution">
    <text evidence="4">The sequence shown here is derived from an EMBL/GenBank/DDBJ whole genome shotgun (WGS) entry which is preliminary data.</text>
</comment>
<keyword evidence="5" id="KW-1185">Reference proteome</keyword>
<gene>
    <name evidence="4" type="ORF">ABDJ38_08900</name>
</gene>
<evidence type="ECO:0000256" key="1">
    <source>
        <dbReference type="ARBA" id="ARBA00022741"/>
    </source>
</evidence>
<accession>A0ABV0D018</accession>
<dbReference type="PANTHER" id="PTHR39206:SF1">
    <property type="entry name" value="SLL8004 PROTEIN"/>
    <property type="match status" value="1"/>
</dbReference>
<dbReference type="Pfam" id="PF06414">
    <property type="entry name" value="Zeta_toxin"/>
    <property type="match status" value="1"/>
</dbReference>
<feature type="domain" description="Zeta toxin" evidence="3">
    <location>
        <begin position="2"/>
        <end position="143"/>
    </location>
</feature>
<keyword evidence="1" id="KW-0547">Nucleotide-binding</keyword>
<dbReference type="InterPro" id="IPR027417">
    <property type="entry name" value="P-loop_NTPase"/>
</dbReference>
<evidence type="ECO:0000313" key="4">
    <source>
        <dbReference type="EMBL" id="MEN7537290.1"/>
    </source>
</evidence>
<protein>
    <submittedName>
        <fullName evidence="4">Zeta toxin family protein</fullName>
    </submittedName>
</protein>
<evidence type="ECO:0000256" key="2">
    <source>
        <dbReference type="ARBA" id="ARBA00022840"/>
    </source>
</evidence>
<dbReference type="RefSeq" id="WP_346784734.1">
    <property type="nucleotide sequence ID" value="NZ_JBDLBR010000002.1"/>
</dbReference>
<name>A0ABV0D018_9SPHN</name>
<dbReference type="Proteomes" id="UP001484535">
    <property type="component" value="Unassembled WGS sequence"/>
</dbReference>
<proteinExistence type="predicted"/>
<dbReference type="InterPro" id="IPR010488">
    <property type="entry name" value="Zeta_toxin_domain"/>
</dbReference>
<dbReference type="PANTHER" id="PTHR39206">
    <property type="entry name" value="SLL8004 PROTEIN"/>
    <property type="match status" value="1"/>
</dbReference>
<dbReference type="EMBL" id="JBDLBR010000002">
    <property type="protein sequence ID" value="MEN7537290.1"/>
    <property type="molecule type" value="Genomic_DNA"/>
</dbReference>
<evidence type="ECO:0000259" key="3">
    <source>
        <dbReference type="Pfam" id="PF06414"/>
    </source>
</evidence>